<comment type="caution">
    <text evidence="1">The sequence shown here is derived from an EMBL/GenBank/DDBJ whole genome shotgun (WGS) entry which is preliminary data.</text>
</comment>
<evidence type="ECO:0000313" key="2">
    <source>
        <dbReference type="Proteomes" id="UP001597452"/>
    </source>
</evidence>
<keyword evidence="2" id="KW-1185">Reference proteome</keyword>
<organism evidence="1 2">
    <name type="scientific">Piscibacillus salipiscarius</name>
    <dbReference type="NCBI Taxonomy" id="299480"/>
    <lineage>
        <taxon>Bacteria</taxon>
        <taxon>Bacillati</taxon>
        <taxon>Bacillota</taxon>
        <taxon>Bacilli</taxon>
        <taxon>Bacillales</taxon>
        <taxon>Bacillaceae</taxon>
        <taxon>Piscibacillus</taxon>
    </lineage>
</organism>
<dbReference type="Pfam" id="PF25924">
    <property type="entry name" value="MJECL33"/>
    <property type="match status" value="1"/>
</dbReference>
<evidence type="ECO:0000313" key="1">
    <source>
        <dbReference type="EMBL" id="MFD2639120.1"/>
    </source>
</evidence>
<name>A0ABW5QCA6_9BACI</name>
<dbReference type="EMBL" id="JBHUMZ010000021">
    <property type="protein sequence ID" value="MFD2639120.1"/>
    <property type="molecule type" value="Genomic_DNA"/>
</dbReference>
<dbReference type="Proteomes" id="UP001597452">
    <property type="component" value="Unassembled WGS sequence"/>
</dbReference>
<dbReference type="RefSeq" id="WP_377328920.1">
    <property type="nucleotide sequence ID" value="NZ_JBHUMZ010000021.1"/>
</dbReference>
<proteinExistence type="predicted"/>
<dbReference type="InterPro" id="IPR058966">
    <property type="entry name" value="MJECL33-like"/>
</dbReference>
<gene>
    <name evidence="1" type="ORF">ACFSW4_09615</name>
</gene>
<protein>
    <submittedName>
        <fullName evidence="1">Uncharacterized protein</fullName>
    </submittedName>
</protein>
<accession>A0ABW5QCA6</accession>
<sequence length="377" mass="43923">MIKNRNQMISFFDDLLYKNHDRYKKEFKNATNQLKTYIVEGHIPREQKNNHDLVFNFLKNLDINPEKYNYKVIETEDENLLSVNFRDGHLFIDVMNPRFWVIHTAIKAEHSDLFHSILLKQKNMDSVWLPIPFLKDLVKYGEIYGIGMSFTELLNREERDKLLFENQDTLKLDIRRLYVKEMLQALTHSELRMAAGLNKISILNYSDEDSDNYIIDDITYAGKITGRGTSFSKHLFLTHNVLEEYENSVNLIEDNFSFNYDLDSYKISGAPITINLNRKNINIYKLVETLFSGKKPFQLWGIPDWRSENYCYVSAVDLHLGNFGKQIHFEITSSTIKVILPKSSCGNSVARLITNIHQSIDATSSIKGGKNHDIFTI</sequence>
<reference evidence="2" key="1">
    <citation type="journal article" date="2019" name="Int. J. Syst. Evol. Microbiol.">
        <title>The Global Catalogue of Microorganisms (GCM) 10K type strain sequencing project: providing services to taxonomists for standard genome sequencing and annotation.</title>
        <authorList>
            <consortium name="The Broad Institute Genomics Platform"/>
            <consortium name="The Broad Institute Genome Sequencing Center for Infectious Disease"/>
            <person name="Wu L."/>
            <person name="Ma J."/>
        </authorList>
    </citation>
    <scope>NUCLEOTIDE SEQUENCE [LARGE SCALE GENOMIC DNA]</scope>
    <source>
        <strain evidence="2">TISTR 1571</strain>
    </source>
</reference>